<sequence>MKVIVIAGIAHAILSSLKRLAGEEVIAWADTEESYQQGLVAGVTAYVADPELTPEAEHKAWLEARVADGWTHGSAFDAGPKNHPLILPFEELPQDHKNMAVVLHATVHALKDIPDADDAVAIAVAELTAAGQATPAAASVAAALPAGHIPVQYIGRRESFTDHLYGTGLVFSKDQVRNLPGDLARKFLRHADQFQECQAVAVAPEPSSTVPADDTDAKLAAAQKAKEDEQKEQDQLNDLRQQIGVMTKDALFDYAFTRYQQKLDKRASVDSLRQQVIGLVDQYGPV</sequence>
<proteinExistence type="predicted"/>
<dbReference type="EMBL" id="FNDG01000001">
    <property type="protein sequence ID" value="SDG85916.1"/>
    <property type="molecule type" value="Genomic_DNA"/>
</dbReference>
<feature type="domain" description="Ryanodine receptor Ryr" evidence="2">
    <location>
        <begin position="55"/>
        <end position="100"/>
    </location>
</feature>
<protein>
    <submittedName>
        <fullName evidence="3">RyR domain-containing protein</fullName>
    </submittedName>
</protein>
<evidence type="ECO:0000256" key="1">
    <source>
        <dbReference type="SAM" id="Coils"/>
    </source>
</evidence>
<feature type="coiled-coil region" evidence="1">
    <location>
        <begin position="212"/>
        <end position="242"/>
    </location>
</feature>
<dbReference type="Gene3D" id="6.20.350.10">
    <property type="match status" value="1"/>
</dbReference>
<evidence type="ECO:0000313" key="4">
    <source>
        <dbReference type="Proteomes" id="UP000198606"/>
    </source>
</evidence>
<dbReference type="Proteomes" id="UP000198606">
    <property type="component" value="Unassembled WGS sequence"/>
</dbReference>
<dbReference type="AlphaFoldDB" id="A0A1G7XPB0"/>
<keyword evidence="1" id="KW-0175">Coiled coil</keyword>
<dbReference type="RefSeq" id="WP_084305435.1">
    <property type="nucleotide sequence ID" value="NZ_FNDG01000001.1"/>
</dbReference>
<dbReference type="InterPro" id="IPR003032">
    <property type="entry name" value="Ryanodine_rcpt"/>
</dbReference>
<dbReference type="Pfam" id="PF02026">
    <property type="entry name" value="RyR"/>
    <property type="match status" value="1"/>
</dbReference>
<evidence type="ECO:0000313" key="3">
    <source>
        <dbReference type="EMBL" id="SDG85916.1"/>
    </source>
</evidence>
<organism evidence="3 4">
    <name type="scientific">Phytopseudomonas flavescens</name>
    <dbReference type="NCBI Taxonomy" id="29435"/>
    <lineage>
        <taxon>Bacteria</taxon>
        <taxon>Pseudomonadati</taxon>
        <taxon>Pseudomonadota</taxon>
        <taxon>Gammaproteobacteria</taxon>
        <taxon>Pseudomonadales</taxon>
        <taxon>Pseudomonadaceae</taxon>
        <taxon>Phytopseudomonas</taxon>
    </lineage>
</organism>
<name>A0A1G7XPB0_9GAMM</name>
<dbReference type="STRING" id="29435.SAMN05216588_101212"/>
<gene>
    <name evidence="3" type="ORF">SAMN05216588_101212</name>
</gene>
<accession>A0A1G7XPB0</accession>
<evidence type="ECO:0000259" key="2">
    <source>
        <dbReference type="Pfam" id="PF02026"/>
    </source>
</evidence>
<reference evidence="3 4" key="1">
    <citation type="submission" date="2016-10" db="EMBL/GenBank/DDBJ databases">
        <authorList>
            <person name="de Groot N.N."/>
        </authorList>
    </citation>
    <scope>NUCLEOTIDE SEQUENCE [LARGE SCALE GENOMIC DNA]</scope>
    <source>
        <strain evidence="3 4">LMG 18387</strain>
    </source>
</reference>